<dbReference type="AlphaFoldDB" id="A0AAV4DHQ0"/>
<dbReference type="GO" id="GO:0072393">
    <property type="term" value="P:microtubule anchoring at microtubule organizing center"/>
    <property type="evidence" value="ECO:0007669"/>
    <property type="project" value="TreeGrafter"/>
</dbReference>
<proteinExistence type="inferred from homology"/>
<feature type="coiled-coil region" evidence="3">
    <location>
        <begin position="473"/>
        <end position="500"/>
    </location>
</feature>
<dbReference type="GO" id="GO:0070507">
    <property type="term" value="P:regulation of microtubule cytoskeleton organization"/>
    <property type="evidence" value="ECO:0007669"/>
    <property type="project" value="TreeGrafter"/>
</dbReference>
<dbReference type="GO" id="GO:0005829">
    <property type="term" value="C:cytosol"/>
    <property type="evidence" value="ECO:0007669"/>
    <property type="project" value="TreeGrafter"/>
</dbReference>
<dbReference type="Pfam" id="PF09730">
    <property type="entry name" value="BicD"/>
    <property type="match status" value="1"/>
</dbReference>
<name>A0AAV4DHQ0_9GAST</name>
<sequence length="853" mass="97005">MASTDDLQAEVERLSHELEETTKQKLQAAEYGLAVLDEKQQLQQQYDELETQLENTKSELQCVKEALSKHHSTFRRHHESGVHQEEKFLEETAQREEIYQSSITDLEQDLKTTRANLSRVTAENERLASELSELNHQVQLRQETIYELNEVLEQQRQQLRHECREFKVRENRNLSDYAELEEENISLQKQVSQLKQNQVEFESTKHETLRLRGDLEDLNMQLDELGGLKSIVEAKLGEALQALAQEREQKHSLKKELDQRISQESMFNLSNLAHLGGLSEGLTFNSHTEPEEDMEGSAHPALKRIEADFNFKKSEDGNPTPRPGTVGDILSEIQVTEVGKLESLLQQSEDEKMELQKALDDAKKLIEETQKDLIEQKERADHLKATISNVAALQERTKLPNDLQVSYDEGLLAEIAEETDPEKKILLELKQNWQHNEKKYTTAMKEIGNLHAEISRLQTRNARVGDPAIEKALEELRSKCDQYERRIQDQEADLKVAQQTAGTAQTSLSDLQADLYRITEDLAQLYHLVCQVTGETPSRVMLDHAKGGSSAIGAESEEREEKAGKKEENGIGSTNDSTEKSVMPNGEGDASNVASEDTKGPQKSSRSQNPEKEKSDPTSCGTLSETIVDQVKFLRRAIEHLMEASKQWQQQGSAGGEDAGDDDRQEMQEQIIKLKAMLSTKREQIATLRSVLKANKSTAEVALANLKQKYETEKVIVTETMMKLRNELKSLKEDAATFASLRAMFAQRCDEYVTQLDEMQRQLSAAEEEKKTLNSLLRMAIQQKLALTQRLEDLEFDRERRTMTTTRSGGGGRQGPRGKMGNSKYASASAQYQQDENLGGHYRRPYQNFRRDY</sequence>
<evidence type="ECO:0000256" key="3">
    <source>
        <dbReference type="SAM" id="Coils"/>
    </source>
</evidence>
<keyword evidence="2 3" id="KW-0175">Coiled coil</keyword>
<dbReference type="PANTHER" id="PTHR31233">
    <property type="entry name" value="BICAUDAL D FAMILY MEMBER"/>
    <property type="match status" value="1"/>
</dbReference>
<feature type="coiled-coil region" evidence="3">
    <location>
        <begin position="338"/>
        <end position="386"/>
    </location>
</feature>
<organism evidence="5 6">
    <name type="scientific">Plakobranchus ocellatus</name>
    <dbReference type="NCBI Taxonomy" id="259542"/>
    <lineage>
        <taxon>Eukaryota</taxon>
        <taxon>Metazoa</taxon>
        <taxon>Spiralia</taxon>
        <taxon>Lophotrochozoa</taxon>
        <taxon>Mollusca</taxon>
        <taxon>Gastropoda</taxon>
        <taxon>Heterobranchia</taxon>
        <taxon>Euthyneura</taxon>
        <taxon>Panpulmonata</taxon>
        <taxon>Sacoglossa</taxon>
        <taxon>Placobranchoidea</taxon>
        <taxon>Plakobranchidae</taxon>
        <taxon>Plakobranchus</taxon>
    </lineage>
</organism>
<feature type="coiled-coil region" evidence="3">
    <location>
        <begin position="4"/>
        <end position="66"/>
    </location>
</feature>
<reference evidence="5 6" key="1">
    <citation type="journal article" date="2021" name="Elife">
        <title>Chloroplast acquisition without the gene transfer in kleptoplastic sea slugs, Plakobranchus ocellatus.</title>
        <authorList>
            <person name="Maeda T."/>
            <person name="Takahashi S."/>
            <person name="Yoshida T."/>
            <person name="Shimamura S."/>
            <person name="Takaki Y."/>
            <person name="Nagai Y."/>
            <person name="Toyoda A."/>
            <person name="Suzuki Y."/>
            <person name="Arimoto A."/>
            <person name="Ishii H."/>
            <person name="Satoh N."/>
            <person name="Nishiyama T."/>
            <person name="Hasebe M."/>
            <person name="Maruyama T."/>
            <person name="Minagawa J."/>
            <person name="Obokata J."/>
            <person name="Shigenobu S."/>
        </authorList>
    </citation>
    <scope>NUCLEOTIDE SEQUENCE [LARGE SCALE GENOMIC DNA]</scope>
</reference>
<feature type="region of interest" description="Disordered" evidence="4">
    <location>
        <begin position="541"/>
        <end position="623"/>
    </location>
</feature>
<dbReference type="Gene3D" id="6.10.250.2470">
    <property type="match status" value="1"/>
</dbReference>
<evidence type="ECO:0000313" key="5">
    <source>
        <dbReference type="EMBL" id="GFO43583.1"/>
    </source>
</evidence>
<keyword evidence="6" id="KW-1185">Reference proteome</keyword>
<gene>
    <name evidence="5" type="ORF">PoB_007008800</name>
</gene>
<dbReference type="GO" id="GO:0034452">
    <property type="term" value="F:dynactin binding"/>
    <property type="evidence" value="ECO:0007669"/>
    <property type="project" value="TreeGrafter"/>
</dbReference>
<evidence type="ECO:0000313" key="6">
    <source>
        <dbReference type="Proteomes" id="UP000735302"/>
    </source>
</evidence>
<dbReference type="GO" id="GO:0008093">
    <property type="term" value="F:cytoskeletal anchor activity"/>
    <property type="evidence" value="ECO:0007669"/>
    <property type="project" value="InterPro"/>
</dbReference>
<evidence type="ECO:0000256" key="2">
    <source>
        <dbReference type="ARBA" id="ARBA00023054"/>
    </source>
</evidence>
<dbReference type="PANTHER" id="PTHR31233:SF6">
    <property type="entry name" value="PROTEIN BICAUDAL D"/>
    <property type="match status" value="1"/>
</dbReference>
<dbReference type="Proteomes" id="UP000735302">
    <property type="component" value="Unassembled WGS sequence"/>
</dbReference>
<dbReference type="GO" id="GO:0005794">
    <property type="term" value="C:Golgi apparatus"/>
    <property type="evidence" value="ECO:0007669"/>
    <property type="project" value="TreeGrafter"/>
</dbReference>
<dbReference type="EMBL" id="BLXT01007891">
    <property type="protein sequence ID" value="GFO43583.1"/>
    <property type="molecule type" value="Genomic_DNA"/>
</dbReference>
<feature type="compositionally biased region" description="Polar residues" evidence="4">
    <location>
        <begin position="824"/>
        <end position="836"/>
    </location>
</feature>
<feature type="region of interest" description="Disordered" evidence="4">
    <location>
        <begin position="798"/>
        <end position="853"/>
    </location>
</feature>
<feature type="coiled-coil region" evidence="3">
    <location>
        <begin position="236"/>
        <end position="263"/>
    </location>
</feature>
<feature type="compositionally biased region" description="Basic and acidic residues" evidence="4">
    <location>
        <begin position="559"/>
        <end position="569"/>
    </location>
</feature>
<dbReference type="GO" id="GO:0070840">
    <property type="term" value="F:dynein complex binding"/>
    <property type="evidence" value="ECO:0007669"/>
    <property type="project" value="InterPro"/>
</dbReference>
<dbReference type="InterPro" id="IPR018477">
    <property type="entry name" value="BICD"/>
</dbReference>
<evidence type="ECO:0000256" key="4">
    <source>
        <dbReference type="SAM" id="MobiDB-lite"/>
    </source>
</evidence>
<feature type="coiled-coil region" evidence="3">
    <location>
        <begin position="103"/>
        <end position="197"/>
    </location>
</feature>
<comment type="caution">
    <text evidence="5">The sequence shown here is derived from an EMBL/GenBank/DDBJ whole genome shotgun (WGS) entry which is preliminary data.</text>
</comment>
<protein>
    <submittedName>
        <fullName evidence="5">Bicaudal d-like protein 2</fullName>
    </submittedName>
</protein>
<comment type="similarity">
    <text evidence="1">Belongs to the BicD family.</text>
</comment>
<evidence type="ECO:0000256" key="1">
    <source>
        <dbReference type="ARBA" id="ARBA00010061"/>
    </source>
</evidence>
<accession>A0AAV4DHQ0</accession>
<feature type="region of interest" description="Disordered" evidence="4">
    <location>
        <begin position="645"/>
        <end position="664"/>
    </location>
</feature>